<keyword evidence="1" id="KW-0805">Transcription regulation</keyword>
<dbReference type="SUPFAM" id="SSF46689">
    <property type="entry name" value="Homeodomain-like"/>
    <property type="match status" value="1"/>
</dbReference>
<sequence>MSAEDPLRTPVPRQDVDRLLSAARAGEPGASSLEGLAATAHLSRFHLSRLLKEHLGFPLRQFLAAARVDRGIEVLLDGHDVTRSQVESGHESASSYTHAFARHTGMAPSRYRQQMRALASHLVRHMNDVTPLVALNRDYGADEHRQSHGLTIRVTGAQQGSALFVALNPTPIIVGRPTIGIALLGGVEEYEVTSIPDGTYYAMVVELPRGQGLRGFFQMDANRRQLARTPITFPLAAPQSLVLELRDLLPTDPPITPNIPKLFLDGVRGRGGAQVSNPGQGDSNSGQSNTGEPG</sequence>
<keyword evidence="2" id="KW-0804">Transcription</keyword>
<evidence type="ECO:0000256" key="3">
    <source>
        <dbReference type="SAM" id="MobiDB-lite"/>
    </source>
</evidence>
<proteinExistence type="predicted"/>
<organism evidence="5 6">
    <name type="scientific">Propioniciclava sinopodophylli</name>
    <dbReference type="NCBI Taxonomy" id="1837344"/>
    <lineage>
        <taxon>Bacteria</taxon>
        <taxon>Bacillati</taxon>
        <taxon>Actinomycetota</taxon>
        <taxon>Actinomycetes</taxon>
        <taxon>Propionibacteriales</taxon>
        <taxon>Propionibacteriaceae</taxon>
        <taxon>Propioniciclava</taxon>
    </lineage>
</organism>
<protein>
    <submittedName>
        <fullName evidence="5">AraC family transcriptional regulator</fullName>
    </submittedName>
</protein>
<dbReference type="PANTHER" id="PTHR11019:SF199">
    <property type="entry name" value="HTH-TYPE TRANSCRIPTIONAL REGULATOR NIMR"/>
    <property type="match status" value="1"/>
</dbReference>
<feature type="domain" description="HTH araC/xylS-type" evidence="4">
    <location>
        <begin position="17"/>
        <end position="114"/>
    </location>
</feature>
<dbReference type="InterPro" id="IPR009057">
    <property type="entry name" value="Homeodomain-like_sf"/>
</dbReference>
<dbReference type="RefSeq" id="WP_131167730.1">
    <property type="nucleotide sequence ID" value="NZ_SDMQ01000005.1"/>
</dbReference>
<dbReference type="EMBL" id="SDMQ01000005">
    <property type="protein sequence ID" value="TBT85389.1"/>
    <property type="molecule type" value="Genomic_DNA"/>
</dbReference>
<feature type="compositionally biased region" description="Polar residues" evidence="3">
    <location>
        <begin position="274"/>
        <end position="294"/>
    </location>
</feature>
<gene>
    <name evidence="5" type="ORF">ET989_06485</name>
</gene>
<accession>A0A4Q9KE57</accession>
<dbReference type="SMART" id="SM00342">
    <property type="entry name" value="HTH_ARAC"/>
    <property type="match status" value="1"/>
</dbReference>
<keyword evidence="6" id="KW-1185">Reference proteome</keyword>
<dbReference type="GO" id="GO:0043565">
    <property type="term" value="F:sequence-specific DNA binding"/>
    <property type="evidence" value="ECO:0007669"/>
    <property type="project" value="InterPro"/>
</dbReference>
<evidence type="ECO:0000259" key="4">
    <source>
        <dbReference type="PROSITE" id="PS01124"/>
    </source>
</evidence>
<dbReference type="PROSITE" id="PS01124">
    <property type="entry name" value="HTH_ARAC_FAMILY_2"/>
    <property type="match status" value="1"/>
</dbReference>
<evidence type="ECO:0000313" key="5">
    <source>
        <dbReference type="EMBL" id="TBT85389.1"/>
    </source>
</evidence>
<dbReference type="Gene3D" id="1.10.10.60">
    <property type="entry name" value="Homeodomain-like"/>
    <property type="match status" value="1"/>
</dbReference>
<dbReference type="OrthoDB" id="3194870at2"/>
<dbReference type="Proteomes" id="UP000292373">
    <property type="component" value="Unassembled WGS sequence"/>
</dbReference>
<evidence type="ECO:0000256" key="1">
    <source>
        <dbReference type="ARBA" id="ARBA00023015"/>
    </source>
</evidence>
<dbReference type="InterPro" id="IPR018060">
    <property type="entry name" value="HTH_AraC"/>
</dbReference>
<name>A0A4Q9KE57_9ACTN</name>
<feature type="region of interest" description="Disordered" evidence="3">
    <location>
        <begin position="270"/>
        <end position="294"/>
    </location>
</feature>
<reference evidence="5 6" key="1">
    <citation type="submission" date="2019-01" db="EMBL/GenBank/DDBJ databases">
        <title>Lactibacter flavus gen. nov., sp. nov., a novel bacterium of the family Propionibacteriaceae isolated from raw milk and dairy products.</title>
        <authorList>
            <person name="Huptas C."/>
            <person name="Wenning M."/>
            <person name="Breitenwieser F."/>
            <person name="Doll E."/>
            <person name="Von Neubeck M."/>
            <person name="Busse H.-J."/>
            <person name="Scherer S."/>
        </authorList>
    </citation>
    <scope>NUCLEOTIDE SEQUENCE [LARGE SCALE GENOMIC DNA]</scope>
    <source>
        <strain evidence="5 6">KCTC 33808</strain>
    </source>
</reference>
<evidence type="ECO:0000256" key="2">
    <source>
        <dbReference type="ARBA" id="ARBA00023163"/>
    </source>
</evidence>
<dbReference type="Pfam" id="PF12833">
    <property type="entry name" value="HTH_18"/>
    <property type="match status" value="1"/>
</dbReference>
<comment type="caution">
    <text evidence="5">The sequence shown here is derived from an EMBL/GenBank/DDBJ whole genome shotgun (WGS) entry which is preliminary data.</text>
</comment>
<dbReference type="AlphaFoldDB" id="A0A4Q9KE57"/>
<evidence type="ECO:0000313" key="6">
    <source>
        <dbReference type="Proteomes" id="UP000292373"/>
    </source>
</evidence>
<dbReference type="GO" id="GO:0003700">
    <property type="term" value="F:DNA-binding transcription factor activity"/>
    <property type="evidence" value="ECO:0007669"/>
    <property type="project" value="InterPro"/>
</dbReference>
<dbReference type="PANTHER" id="PTHR11019">
    <property type="entry name" value="HTH-TYPE TRANSCRIPTIONAL REGULATOR NIMR"/>
    <property type="match status" value="1"/>
</dbReference>